<name>A0AAV2H424_LYMST</name>
<evidence type="ECO:0000256" key="1">
    <source>
        <dbReference type="SAM" id="MobiDB-lite"/>
    </source>
</evidence>
<sequence>MKWLISFLFFGVVTSAPQLNNQPLPPAMRLVLADMLKNVLGNPGPHGFKLDLKPPLPSLVPQKTLAPFFAPVPNFPPQPLPPFQPQPPPGPPGGGVAGNGLFMDLPNSGPGGYAAPMMRSYHYCPPGPTTSDHCKDQKLMEALYHPDGTPRYNWVPPRNPWDNSLPDTVKDTAMHILMMKVNSRPNRTPTPKEWELIGLLGDPKEQGHAGHGAFGMGEC</sequence>
<feature type="region of interest" description="Disordered" evidence="1">
    <location>
        <begin position="76"/>
        <end position="97"/>
    </location>
</feature>
<keyword evidence="2" id="KW-0732">Signal</keyword>
<feature type="signal peptide" evidence="2">
    <location>
        <begin position="1"/>
        <end position="15"/>
    </location>
</feature>
<feature type="compositionally biased region" description="Pro residues" evidence="1">
    <location>
        <begin position="76"/>
        <end position="92"/>
    </location>
</feature>
<dbReference type="Proteomes" id="UP001497497">
    <property type="component" value="Unassembled WGS sequence"/>
</dbReference>
<feature type="chain" id="PRO_5043382455" evidence="2">
    <location>
        <begin position="16"/>
        <end position="219"/>
    </location>
</feature>
<organism evidence="3 4">
    <name type="scientific">Lymnaea stagnalis</name>
    <name type="common">Great pond snail</name>
    <name type="synonym">Helix stagnalis</name>
    <dbReference type="NCBI Taxonomy" id="6523"/>
    <lineage>
        <taxon>Eukaryota</taxon>
        <taxon>Metazoa</taxon>
        <taxon>Spiralia</taxon>
        <taxon>Lophotrochozoa</taxon>
        <taxon>Mollusca</taxon>
        <taxon>Gastropoda</taxon>
        <taxon>Heterobranchia</taxon>
        <taxon>Euthyneura</taxon>
        <taxon>Panpulmonata</taxon>
        <taxon>Hygrophila</taxon>
        <taxon>Lymnaeoidea</taxon>
        <taxon>Lymnaeidae</taxon>
        <taxon>Lymnaea</taxon>
    </lineage>
</organism>
<protein>
    <submittedName>
        <fullName evidence="3">Uncharacterized protein</fullName>
    </submittedName>
</protein>
<gene>
    <name evidence="3" type="ORF">GSLYS_00002307001</name>
</gene>
<evidence type="ECO:0000313" key="4">
    <source>
        <dbReference type="Proteomes" id="UP001497497"/>
    </source>
</evidence>
<dbReference type="EMBL" id="CAXITT010000027">
    <property type="protein sequence ID" value="CAL1528137.1"/>
    <property type="molecule type" value="Genomic_DNA"/>
</dbReference>
<proteinExistence type="predicted"/>
<evidence type="ECO:0000256" key="2">
    <source>
        <dbReference type="SAM" id="SignalP"/>
    </source>
</evidence>
<accession>A0AAV2H424</accession>
<comment type="caution">
    <text evidence="3">The sequence shown here is derived from an EMBL/GenBank/DDBJ whole genome shotgun (WGS) entry which is preliminary data.</text>
</comment>
<keyword evidence="4" id="KW-1185">Reference proteome</keyword>
<dbReference type="AlphaFoldDB" id="A0AAV2H424"/>
<evidence type="ECO:0000313" key="3">
    <source>
        <dbReference type="EMBL" id="CAL1528137.1"/>
    </source>
</evidence>
<reference evidence="3 4" key="1">
    <citation type="submission" date="2024-04" db="EMBL/GenBank/DDBJ databases">
        <authorList>
            <consortium name="Genoscope - CEA"/>
            <person name="William W."/>
        </authorList>
    </citation>
    <scope>NUCLEOTIDE SEQUENCE [LARGE SCALE GENOMIC DNA]</scope>
</reference>